<proteinExistence type="inferred from homology"/>
<evidence type="ECO:0000256" key="6">
    <source>
        <dbReference type="ARBA" id="ARBA00038170"/>
    </source>
</evidence>
<dbReference type="EMBL" id="JATAAI010000034">
    <property type="protein sequence ID" value="KAK1735440.1"/>
    <property type="molecule type" value="Genomic_DNA"/>
</dbReference>
<evidence type="ECO:0000256" key="5">
    <source>
        <dbReference type="ARBA" id="ARBA00023027"/>
    </source>
</evidence>
<dbReference type="GO" id="GO:0017136">
    <property type="term" value="F:histone deacetylase activity, NAD-dependent"/>
    <property type="evidence" value="ECO:0007669"/>
    <property type="project" value="TreeGrafter"/>
</dbReference>
<dbReference type="Gene3D" id="3.40.50.1220">
    <property type="entry name" value="TPP-binding domain"/>
    <property type="match status" value="2"/>
</dbReference>
<keyword evidence="5" id="KW-0520">NAD</keyword>
<evidence type="ECO:0000313" key="10">
    <source>
        <dbReference type="EMBL" id="KAK1735440.1"/>
    </source>
</evidence>
<keyword evidence="2" id="KW-0808">Transferase</keyword>
<dbReference type="SUPFAM" id="SSF52467">
    <property type="entry name" value="DHS-like NAD/FAD-binding domain"/>
    <property type="match status" value="1"/>
</dbReference>
<dbReference type="InterPro" id="IPR003000">
    <property type="entry name" value="Sirtuin"/>
</dbReference>
<dbReference type="GO" id="GO:0005634">
    <property type="term" value="C:nucleus"/>
    <property type="evidence" value="ECO:0007669"/>
    <property type="project" value="TreeGrafter"/>
</dbReference>
<dbReference type="Gene3D" id="2.20.28.200">
    <property type="match status" value="1"/>
</dbReference>
<name>A0AAD8XXN8_9STRA</name>
<sequence length="402" mass="44588">MATIAITNRAQHQHKMSAGYAERLKEYPNKGKCGLPENYDTSRSLSSKISTLAQLMNQSCYTVVLTGAGISTSAGIPDFRGPNGIWTREQQRLMKVKKKKRKRVEDNDSNDDQSEQPQQNDNEQQQSSKGSSSSPSFVTAQPTLTHRALAHLITNNTPHPNRNNKNQYYLQHLITQNIDGLHGKTTSLPRNQLSILHGDIFTEKCPTCHKEYIRNYEISTIGLQPTGRYCTLGGDPPGSCTGALIDTLLDWEDALPEVDWERSQVECAKAELILCLGTSLRIEPAGGLCTLGTGLGYVDAGAAEWDLDCGGYLDVATTKKKKSKKKKRQQLPPKKLGYVIVNLQETPYDDGATLVIRAKVDDVMERLMSKLGYGSDWDGNDDDRVDEHEQGKDGKNDDDDED</sequence>
<comment type="caution">
    <text evidence="10">The sequence shown here is derived from an EMBL/GenBank/DDBJ whole genome shotgun (WGS) entry which is preliminary data.</text>
</comment>
<comment type="caution">
    <text evidence="7">Lacks conserved residue(s) required for the propagation of feature annotation.</text>
</comment>
<dbReference type="PANTHER" id="PTHR11085">
    <property type="entry name" value="NAD-DEPENDENT PROTEIN DEACYLASE SIRTUIN-5, MITOCHONDRIAL-RELATED"/>
    <property type="match status" value="1"/>
</dbReference>
<dbReference type="InterPro" id="IPR029035">
    <property type="entry name" value="DHS-like_NAD/FAD-binding_dom"/>
</dbReference>
<protein>
    <recommendedName>
        <fullName evidence="1">protein acetyllysine N-acetyltransferase</fullName>
        <ecNumber evidence="1">2.3.1.286</ecNumber>
    </recommendedName>
</protein>
<reference evidence="10" key="1">
    <citation type="submission" date="2023-06" db="EMBL/GenBank/DDBJ databases">
        <title>Survivors Of The Sea: Transcriptome response of Skeletonema marinoi to long-term dormancy.</title>
        <authorList>
            <person name="Pinder M.I.M."/>
            <person name="Kourtchenko O."/>
            <person name="Robertson E.K."/>
            <person name="Larsson T."/>
            <person name="Maumus F."/>
            <person name="Osuna-Cruz C.M."/>
            <person name="Vancaester E."/>
            <person name="Stenow R."/>
            <person name="Vandepoele K."/>
            <person name="Ploug H."/>
            <person name="Bruchert V."/>
            <person name="Godhe A."/>
            <person name="Topel M."/>
        </authorList>
    </citation>
    <scope>NUCLEOTIDE SEQUENCE</scope>
    <source>
        <strain evidence="10">R05AC</strain>
    </source>
</reference>
<evidence type="ECO:0000259" key="9">
    <source>
        <dbReference type="PROSITE" id="PS50305"/>
    </source>
</evidence>
<accession>A0AAD8XXN8</accession>
<keyword evidence="3" id="KW-0479">Metal-binding</keyword>
<evidence type="ECO:0000256" key="8">
    <source>
        <dbReference type="SAM" id="MobiDB-lite"/>
    </source>
</evidence>
<dbReference type="GO" id="GO:0003714">
    <property type="term" value="F:transcription corepressor activity"/>
    <property type="evidence" value="ECO:0007669"/>
    <property type="project" value="TreeGrafter"/>
</dbReference>
<evidence type="ECO:0000256" key="4">
    <source>
        <dbReference type="ARBA" id="ARBA00022833"/>
    </source>
</evidence>
<dbReference type="InterPro" id="IPR026590">
    <property type="entry name" value="Ssirtuin_cat_dom"/>
</dbReference>
<evidence type="ECO:0000256" key="1">
    <source>
        <dbReference type="ARBA" id="ARBA00012928"/>
    </source>
</evidence>
<feature type="compositionally biased region" description="Low complexity" evidence="8">
    <location>
        <begin position="115"/>
        <end position="136"/>
    </location>
</feature>
<keyword evidence="11" id="KW-1185">Reference proteome</keyword>
<feature type="domain" description="Deacetylase sirtuin-type" evidence="9">
    <location>
        <begin position="42"/>
        <end position="374"/>
    </location>
</feature>
<gene>
    <name evidence="10" type="ORF">QTG54_014054</name>
</gene>
<feature type="compositionally biased region" description="Basic and acidic residues" evidence="8">
    <location>
        <begin position="385"/>
        <end position="395"/>
    </location>
</feature>
<organism evidence="10 11">
    <name type="scientific">Skeletonema marinoi</name>
    <dbReference type="NCBI Taxonomy" id="267567"/>
    <lineage>
        <taxon>Eukaryota</taxon>
        <taxon>Sar</taxon>
        <taxon>Stramenopiles</taxon>
        <taxon>Ochrophyta</taxon>
        <taxon>Bacillariophyta</taxon>
        <taxon>Coscinodiscophyceae</taxon>
        <taxon>Thalassiosirophycidae</taxon>
        <taxon>Thalassiosirales</taxon>
        <taxon>Skeletonemataceae</taxon>
        <taxon>Skeletonema</taxon>
        <taxon>Skeletonema marinoi-dohrnii complex</taxon>
    </lineage>
</organism>
<dbReference type="GO" id="GO:0046872">
    <property type="term" value="F:metal ion binding"/>
    <property type="evidence" value="ECO:0007669"/>
    <property type="project" value="UniProtKB-KW"/>
</dbReference>
<dbReference type="GO" id="GO:0070403">
    <property type="term" value="F:NAD+ binding"/>
    <property type="evidence" value="ECO:0007669"/>
    <property type="project" value="InterPro"/>
</dbReference>
<evidence type="ECO:0000313" key="11">
    <source>
        <dbReference type="Proteomes" id="UP001224775"/>
    </source>
</evidence>
<dbReference type="PANTHER" id="PTHR11085:SF12">
    <property type="entry name" value="NAD-DEPENDENT PROTEIN DEACYLASE SIRTUIN-6"/>
    <property type="match status" value="1"/>
</dbReference>
<evidence type="ECO:0000256" key="7">
    <source>
        <dbReference type="PROSITE-ProRule" id="PRU00236"/>
    </source>
</evidence>
<feature type="region of interest" description="Disordered" evidence="8">
    <location>
        <begin position="373"/>
        <end position="402"/>
    </location>
</feature>
<dbReference type="AlphaFoldDB" id="A0AAD8XXN8"/>
<dbReference type="InterPro" id="IPR050134">
    <property type="entry name" value="NAD-dep_sirtuin_deacylases"/>
</dbReference>
<evidence type="ECO:0000256" key="2">
    <source>
        <dbReference type="ARBA" id="ARBA00022679"/>
    </source>
</evidence>
<dbReference type="EC" id="2.3.1.286" evidence="1"/>
<keyword evidence="4" id="KW-0862">Zinc</keyword>
<feature type="region of interest" description="Disordered" evidence="8">
    <location>
        <begin position="94"/>
        <end position="139"/>
    </location>
</feature>
<dbReference type="Proteomes" id="UP001224775">
    <property type="component" value="Unassembled WGS sequence"/>
</dbReference>
<dbReference type="GO" id="GO:0000122">
    <property type="term" value="P:negative regulation of transcription by RNA polymerase II"/>
    <property type="evidence" value="ECO:0007669"/>
    <property type="project" value="TreeGrafter"/>
</dbReference>
<dbReference type="Pfam" id="PF02146">
    <property type="entry name" value="SIR2"/>
    <property type="match status" value="1"/>
</dbReference>
<evidence type="ECO:0000256" key="3">
    <source>
        <dbReference type="ARBA" id="ARBA00022723"/>
    </source>
</evidence>
<comment type="similarity">
    <text evidence="6">Belongs to the sirtuin family. Class IV subfamily.</text>
</comment>
<dbReference type="PROSITE" id="PS50305">
    <property type="entry name" value="SIRTUIN"/>
    <property type="match status" value="1"/>
</dbReference>